<dbReference type="AlphaFoldDB" id="A0A380FD39"/>
<organism evidence="1 2">
    <name type="scientific">Staphylococcus gallinarum</name>
    <dbReference type="NCBI Taxonomy" id="1293"/>
    <lineage>
        <taxon>Bacteria</taxon>
        <taxon>Bacillati</taxon>
        <taxon>Bacillota</taxon>
        <taxon>Bacilli</taxon>
        <taxon>Bacillales</taxon>
        <taxon>Staphylococcaceae</taxon>
        <taxon>Staphylococcus</taxon>
    </lineage>
</organism>
<proteinExistence type="predicted"/>
<accession>A0A380FD39</accession>
<evidence type="ECO:0000313" key="1">
    <source>
        <dbReference type="EMBL" id="SUM31256.1"/>
    </source>
</evidence>
<sequence>MLPHEQDVFFKQFDAWGPLPDTDIQSLINMYPRVLITPHIGSNTDEAVANMVETSFKNFNEILTTGTSSNLLKTPN</sequence>
<protein>
    <submittedName>
        <fullName evidence="1">D-lactate dehydrogenase</fullName>
    </submittedName>
</protein>
<evidence type="ECO:0000313" key="2">
    <source>
        <dbReference type="Proteomes" id="UP000255277"/>
    </source>
</evidence>
<gene>
    <name evidence="1" type="ORF">NCTC12195_00663</name>
</gene>
<reference evidence="1 2" key="1">
    <citation type="submission" date="2018-06" db="EMBL/GenBank/DDBJ databases">
        <authorList>
            <consortium name="Pathogen Informatics"/>
            <person name="Doyle S."/>
        </authorList>
    </citation>
    <scope>NUCLEOTIDE SEQUENCE [LARGE SCALE GENOMIC DNA]</scope>
    <source>
        <strain evidence="1 2">NCTC12195</strain>
    </source>
</reference>
<dbReference type="Gene3D" id="3.40.50.720">
    <property type="entry name" value="NAD(P)-binding Rossmann-like Domain"/>
    <property type="match status" value="2"/>
</dbReference>
<dbReference type="EMBL" id="UHDK01000001">
    <property type="protein sequence ID" value="SUM31256.1"/>
    <property type="molecule type" value="Genomic_DNA"/>
</dbReference>
<name>A0A380FD39_STAGA</name>
<dbReference type="Proteomes" id="UP000255277">
    <property type="component" value="Unassembled WGS sequence"/>
</dbReference>